<reference evidence="3 4" key="1">
    <citation type="submission" date="2022-07" db="EMBL/GenBank/DDBJ databases">
        <title>Methylomonas rivi sp. nov., Methylomonas rosea sp. nov., Methylomonas aureus sp. nov. and Methylomonas subterranea sp. nov., four novel methanotrophs isolated from a freshwater creek and the deep terrestrial subsurface.</title>
        <authorList>
            <person name="Abin C."/>
            <person name="Sankaranarayanan K."/>
            <person name="Garner C."/>
            <person name="Sindelar R."/>
            <person name="Kotary K."/>
            <person name="Garner R."/>
            <person name="Barclay S."/>
            <person name="Lawson P."/>
            <person name="Krumholz L."/>
        </authorList>
    </citation>
    <scope>NUCLEOTIDE SEQUENCE [LARGE SCALE GENOMIC DNA]</scope>
    <source>
        <strain evidence="3 4">SURF-2</strain>
    </source>
</reference>
<feature type="chain" id="PRO_5045720628" evidence="1">
    <location>
        <begin position="21"/>
        <end position="294"/>
    </location>
</feature>
<comment type="caution">
    <text evidence="3">The sequence shown here is derived from an EMBL/GenBank/DDBJ whole genome shotgun (WGS) entry which is preliminary data.</text>
</comment>
<organism evidence="3 4">
    <name type="scientific">Methylomonas subterranea</name>
    <dbReference type="NCBI Taxonomy" id="2952225"/>
    <lineage>
        <taxon>Bacteria</taxon>
        <taxon>Pseudomonadati</taxon>
        <taxon>Pseudomonadota</taxon>
        <taxon>Gammaproteobacteria</taxon>
        <taxon>Methylococcales</taxon>
        <taxon>Methylococcaceae</taxon>
        <taxon>Methylomonas</taxon>
    </lineage>
</organism>
<keyword evidence="1" id="KW-0732">Signal</keyword>
<name>A0ABT1TCR9_9GAMM</name>
<accession>A0ABT1TCR9</accession>
<evidence type="ECO:0000313" key="3">
    <source>
        <dbReference type="EMBL" id="MCQ8102574.1"/>
    </source>
</evidence>
<dbReference type="Pfam" id="PF07589">
    <property type="entry name" value="PEP-CTERM"/>
    <property type="match status" value="1"/>
</dbReference>
<dbReference type="NCBIfam" id="NF041927">
    <property type="entry name" value="Xrt_dep_XDP1"/>
    <property type="match status" value="1"/>
</dbReference>
<gene>
    <name evidence="3" type="ORF">NP590_00545</name>
</gene>
<evidence type="ECO:0000259" key="2">
    <source>
        <dbReference type="Pfam" id="PF07589"/>
    </source>
</evidence>
<dbReference type="NCBIfam" id="TIGR02595">
    <property type="entry name" value="PEP_CTERM"/>
    <property type="match status" value="1"/>
</dbReference>
<keyword evidence="4" id="KW-1185">Reference proteome</keyword>
<evidence type="ECO:0000256" key="1">
    <source>
        <dbReference type="SAM" id="SignalP"/>
    </source>
</evidence>
<feature type="signal peptide" evidence="1">
    <location>
        <begin position="1"/>
        <end position="20"/>
    </location>
</feature>
<feature type="domain" description="Ice-binding protein C-terminal" evidence="2">
    <location>
        <begin position="266"/>
        <end position="285"/>
    </location>
</feature>
<dbReference type="InterPro" id="IPR013424">
    <property type="entry name" value="Ice-binding_C"/>
</dbReference>
<dbReference type="RefSeq" id="WP_256600183.1">
    <property type="nucleotide sequence ID" value="NZ_JANIBJ010000001.1"/>
</dbReference>
<evidence type="ECO:0000313" key="4">
    <source>
        <dbReference type="Proteomes" id="UP001524499"/>
    </source>
</evidence>
<protein>
    <submittedName>
        <fullName evidence="3">PEP-CTERM sorting domain-containing protein</fullName>
    </submittedName>
</protein>
<dbReference type="Proteomes" id="UP001524499">
    <property type="component" value="Unassembled WGS sequence"/>
</dbReference>
<proteinExistence type="predicted"/>
<dbReference type="InterPro" id="IPR049672">
    <property type="entry name" value="Xrt_dep_XDP1"/>
</dbReference>
<dbReference type="EMBL" id="JANIBJ010000001">
    <property type="protein sequence ID" value="MCQ8102574.1"/>
    <property type="molecule type" value="Genomic_DNA"/>
</dbReference>
<sequence>MNKLNLALLATLLAPLPAHATLSWNFTTGNSVNYGQNGTFAGSSGAGSVTVSAFSTTCDSTSSTTSCYSNDAYSTERFQNATLGSWSGGIGVQSAEDGSFGSVPHHAFDNDGGYNDSANDEGPGGDVDAAVFAFAQSVNLTSLSIGWDGGTPGYDADISVLAYTGAGNPLSSILGKTYAQLLSSGWTLIGNYSELDHPSNPTVSINPNNISSSYWLVSAYTSCANANASNGYTCVADSNSSLDFGDDFFKISGLTGTAGGTTPPSSVPEPSSLLLLSMGLLGWKLNRNKKASSL</sequence>